<protein>
    <recommendedName>
        <fullName evidence="2">Ricin B lectin domain-containing protein</fullName>
    </recommendedName>
</protein>
<dbReference type="CDD" id="cd00161">
    <property type="entry name" value="beta-trefoil_Ricin-like"/>
    <property type="match status" value="1"/>
</dbReference>
<gene>
    <name evidence="3" type="primary">AUGUSTUS-3.0.2_33966</name>
    <name evidence="3" type="ORF">TcasGA2_TC033966</name>
</gene>
<reference evidence="3 4" key="1">
    <citation type="journal article" date="2008" name="Nature">
        <title>The genome of the model beetle and pest Tribolium castaneum.</title>
        <authorList>
            <consortium name="Tribolium Genome Sequencing Consortium"/>
            <person name="Richards S."/>
            <person name="Gibbs R.A."/>
            <person name="Weinstock G.M."/>
            <person name="Brown S.J."/>
            <person name="Denell R."/>
            <person name="Beeman R.W."/>
            <person name="Gibbs R."/>
            <person name="Beeman R.W."/>
            <person name="Brown S.J."/>
            <person name="Bucher G."/>
            <person name="Friedrich M."/>
            <person name="Grimmelikhuijzen C.J."/>
            <person name="Klingler M."/>
            <person name="Lorenzen M."/>
            <person name="Richards S."/>
            <person name="Roth S."/>
            <person name="Schroder R."/>
            <person name="Tautz D."/>
            <person name="Zdobnov E.M."/>
            <person name="Muzny D."/>
            <person name="Gibbs R.A."/>
            <person name="Weinstock G.M."/>
            <person name="Attaway T."/>
            <person name="Bell S."/>
            <person name="Buhay C.J."/>
            <person name="Chandrabose M.N."/>
            <person name="Chavez D."/>
            <person name="Clerk-Blankenburg K.P."/>
            <person name="Cree A."/>
            <person name="Dao M."/>
            <person name="Davis C."/>
            <person name="Chacko J."/>
            <person name="Dinh H."/>
            <person name="Dugan-Rocha S."/>
            <person name="Fowler G."/>
            <person name="Garner T.T."/>
            <person name="Garnes J."/>
            <person name="Gnirke A."/>
            <person name="Hawes A."/>
            <person name="Hernandez J."/>
            <person name="Hines S."/>
            <person name="Holder M."/>
            <person name="Hume J."/>
            <person name="Jhangiani S.N."/>
            <person name="Joshi V."/>
            <person name="Khan Z.M."/>
            <person name="Jackson L."/>
            <person name="Kovar C."/>
            <person name="Kowis A."/>
            <person name="Lee S."/>
            <person name="Lewis L.R."/>
            <person name="Margolis J."/>
            <person name="Morgan M."/>
            <person name="Nazareth L.V."/>
            <person name="Nguyen N."/>
            <person name="Okwuonu G."/>
            <person name="Parker D."/>
            <person name="Richards S."/>
            <person name="Ruiz S.J."/>
            <person name="Santibanez J."/>
            <person name="Savard J."/>
            <person name="Scherer S.E."/>
            <person name="Schneider B."/>
            <person name="Sodergren E."/>
            <person name="Tautz D."/>
            <person name="Vattahil S."/>
            <person name="Villasana D."/>
            <person name="White C.S."/>
            <person name="Wright R."/>
            <person name="Park Y."/>
            <person name="Beeman R.W."/>
            <person name="Lord J."/>
            <person name="Oppert B."/>
            <person name="Lorenzen M."/>
            <person name="Brown S."/>
            <person name="Wang L."/>
            <person name="Savard J."/>
            <person name="Tautz D."/>
            <person name="Richards S."/>
            <person name="Weinstock G."/>
            <person name="Gibbs R.A."/>
            <person name="Liu Y."/>
            <person name="Worley K."/>
            <person name="Weinstock G."/>
            <person name="Elsik C.G."/>
            <person name="Reese J.T."/>
            <person name="Elhaik E."/>
            <person name="Landan G."/>
            <person name="Graur D."/>
            <person name="Arensburger P."/>
            <person name="Atkinson P."/>
            <person name="Beeman R.W."/>
            <person name="Beidler J."/>
            <person name="Brown S.J."/>
            <person name="Demuth J.P."/>
            <person name="Drury D.W."/>
            <person name="Du Y.Z."/>
            <person name="Fujiwara H."/>
            <person name="Lorenzen M."/>
            <person name="Maselli V."/>
            <person name="Osanai M."/>
            <person name="Park Y."/>
            <person name="Robertson H.M."/>
            <person name="Tu Z."/>
            <person name="Wang J.J."/>
            <person name="Wang S."/>
            <person name="Richards S."/>
            <person name="Song H."/>
            <person name="Zhang L."/>
            <person name="Sodergren E."/>
            <person name="Werner D."/>
            <person name="Stanke M."/>
            <person name="Morgenstern B."/>
            <person name="Solovyev V."/>
            <person name="Kosarev P."/>
            <person name="Brown G."/>
            <person name="Chen H.C."/>
            <person name="Ermolaeva O."/>
            <person name="Hlavina W."/>
            <person name="Kapustin Y."/>
            <person name="Kiryutin B."/>
            <person name="Kitts P."/>
            <person name="Maglott D."/>
            <person name="Pruitt K."/>
            <person name="Sapojnikov V."/>
            <person name="Souvorov A."/>
            <person name="Mackey A.J."/>
            <person name="Waterhouse R.M."/>
            <person name="Wyder S."/>
            <person name="Zdobnov E.M."/>
            <person name="Zdobnov E.M."/>
            <person name="Wyder S."/>
            <person name="Kriventseva E.V."/>
            <person name="Kadowaki T."/>
            <person name="Bork P."/>
            <person name="Aranda M."/>
            <person name="Bao R."/>
            <person name="Beermann A."/>
            <person name="Berns N."/>
            <person name="Bolognesi R."/>
            <person name="Bonneton F."/>
            <person name="Bopp D."/>
            <person name="Brown S.J."/>
            <person name="Bucher G."/>
            <person name="Butts T."/>
            <person name="Chaumot A."/>
            <person name="Denell R.E."/>
            <person name="Ferrier D.E."/>
            <person name="Friedrich M."/>
            <person name="Gordon C.M."/>
            <person name="Jindra M."/>
            <person name="Klingler M."/>
            <person name="Lan Q."/>
            <person name="Lattorff H.M."/>
            <person name="Laudet V."/>
            <person name="von Levetsow C."/>
            <person name="Liu Z."/>
            <person name="Lutz R."/>
            <person name="Lynch J.A."/>
            <person name="da Fonseca R.N."/>
            <person name="Posnien N."/>
            <person name="Reuter R."/>
            <person name="Roth S."/>
            <person name="Savard J."/>
            <person name="Schinko J.B."/>
            <person name="Schmitt C."/>
            <person name="Schoppmeier M."/>
            <person name="Schroder R."/>
            <person name="Shippy T.D."/>
            <person name="Simonnet F."/>
            <person name="Marques-Souza H."/>
            <person name="Tautz D."/>
            <person name="Tomoyasu Y."/>
            <person name="Trauner J."/>
            <person name="Van der Zee M."/>
            <person name="Vervoort M."/>
            <person name="Wittkopp N."/>
            <person name="Wimmer E.A."/>
            <person name="Yang X."/>
            <person name="Jones A.K."/>
            <person name="Sattelle D.B."/>
            <person name="Ebert P.R."/>
            <person name="Nelson D."/>
            <person name="Scott J.G."/>
            <person name="Beeman R.W."/>
            <person name="Muthukrishnan S."/>
            <person name="Kramer K.J."/>
            <person name="Arakane Y."/>
            <person name="Beeman R.W."/>
            <person name="Zhu Q."/>
            <person name="Hogenkamp D."/>
            <person name="Dixit R."/>
            <person name="Oppert B."/>
            <person name="Jiang H."/>
            <person name="Zou Z."/>
            <person name="Marshall J."/>
            <person name="Elpidina E."/>
            <person name="Vinokurov K."/>
            <person name="Oppert C."/>
            <person name="Zou Z."/>
            <person name="Evans J."/>
            <person name="Lu Z."/>
            <person name="Zhao P."/>
            <person name="Sumathipala N."/>
            <person name="Altincicek B."/>
            <person name="Vilcinskas A."/>
            <person name="Williams M."/>
            <person name="Hultmark D."/>
            <person name="Hetru C."/>
            <person name="Jiang H."/>
            <person name="Grimmelikhuijzen C.J."/>
            <person name="Hauser F."/>
            <person name="Cazzamali G."/>
            <person name="Williamson M."/>
            <person name="Park Y."/>
            <person name="Li B."/>
            <person name="Tanaka Y."/>
            <person name="Predel R."/>
            <person name="Neupert S."/>
            <person name="Schachtner J."/>
            <person name="Verleyen P."/>
            <person name="Raible F."/>
            <person name="Bork P."/>
            <person name="Friedrich M."/>
            <person name="Walden K.K."/>
            <person name="Robertson H.M."/>
            <person name="Angeli S."/>
            <person name="Foret S."/>
            <person name="Bucher G."/>
            <person name="Schuetz S."/>
            <person name="Maleszka R."/>
            <person name="Wimmer E.A."/>
            <person name="Beeman R.W."/>
            <person name="Lorenzen M."/>
            <person name="Tomoyasu Y."/>
            <person name="Miller S.C."/>
            <person name="Grossmann D."/>
            <person name="Bucher G."/>
        </authorList>
    </citation>
    <scope>NUCLEOTIDE SEQUENCE [LARGE SCALE GENOMIC DNA]</scope>
    <source>
        <strain evidence="3 4">Georgia GA2</strain>
    </source>
</reference>
<dbReference type="SMART" id="SM00458">
    <property type="entry name" value="RICIN"/>
    <property type="match status" value="1"/>
</dbReference>
<proteinExistence type="predicted"/>
<evidence type="ECO:0000313" key="4">
    <source>
        <dbReference type="Proteomes" id="UP000007266"/>
    </source>
</evidence>
<evidence type="ECO:0000256" key="1">
    <source>
        <dbReference type="SAM" id="SignalP"/>
    </source>
</evidence>
<sequence>MGTTVGVATVLFLFAIWTTGILSSENLDEKYETKLEKTPLESKHNIQRRAPLDDYSYLRNPRSGMVLEASGRWVIIVQPSGASSQLWIPEHLANGKFFIVNKGNGNVLDVDGDGLVRTYLTTNPKRDDDIKQTWLFGYDNTIANARAGLVLDIPIENNSLSSYKPGMLVTAHPHHGEHWQQFVFQKPAKKY</sequence>
<dbReference type="EMBL" id="KQ971357">
    <property type="protein sequence ID" value="KYB26097.1"/>
    <property type="molecule type" value="Genomic_DNA"/>
</dbReference>
<organism evidence="3 4">
    <name type="scientific">Tribolium castaneum</name>
    <name type="common">Red flour beetle</name>
    <dbReference type="NCBI Taxonomy" id="7070"/>
    <lineage>
        <taxon>Eukaryota</taxon>
        <taxon>Metazoa</taxon>
        <taxon>Ecdysozoa</taxon>
        <taxon>Arthropoda</taxon>
        <taxon>Hexapoda</taxon>
        <taxon>Insecta</taxon>
        <taxon>Pterygota</taxon>
        <taxon>Neoptera</taxon>
        <taxon>Endopterygota</taxon>
        <taxon>Coleoptera</taxon>
        <taxon>Polyphaga</taxon>
        <taxon>Cucujiformia</taxon>
        <taxon>Tenebrionidae</taxon>
        <taxon>Tenebrionidae incertae sedis</taxon>
        <taxon>Tribolium</taxon>
    </lineage>
</organism>
<dbReference type="InterPro" id="IPR035992">
    <property type="entry name" value="Ricin_B-like_lectins"/>
</dbReference>
<dbReference type="InParanoid" id="A0A139WE02"/>
<evidence type="ECO:0000313" key="3">
    <source>
        <dbReference type="EMBL" id="KYB26097.1"/>
    </source>
</evidence>
<reference evidence="3 4" key="2">
    <citation type="journal article" date="2010" name="Nucleic Acids Res.">
        <title>BeetleBase in 2010: revisions to provide comprehensive genomic information for Tribolium castaneum.</title>
        <authorList>
            <person name="Kim H.S."/>
            <person name="Murphy T."/>
            <person name="Xia J."/>
            <person name="Caragea D."/>
            <person name="Park Y."/>
            <person name="Beeman R.W."/>
            <person name="Lorenzen M.D."/>
            <person name="Butcher S."/>
            <person name="Manak J.R."/>
            <person name="Brown S.J."/>
        </authorList>
    </citation>
    <scope>GENOME REANNOTATION</scope>
    <source>
        <strain evidence="3 4">Georgia GA2</strain>
    </source>
</reference>
<accession>A0A139WE02</accession>
<keyword evidence="4" id="KW-1185">Reference proteome</keyword>
<dbReference type="InterPro" id="IPR000772">
    <property type="entry name" value="Ricin_B_lectin"/>
</dbReference>
<dbReference type="Proteomes" id="UP000007266">
    <property type="component" value="Linkage group 8"/>
</dbReference>
<dbReference type="SUPFAM" id="SSF50370">
    <property type="entry name" value="Ricin B-like lectins"/>
    <property type="match status" value="1"/>
</dbReference>
<evidence type="ECO:0000259" key="2">
    <source>
        <dbReference type="SMART" id="SM00458"/>
    </source>
</evidence>
<dbReference type="AlphaFoldDB" id="A0A139WE02"/>
<feature type="signal peptide" evidence="1">
    <location>
        <begin position="1"/>
        <end position="23"/>
    </location>
</feature>
<keyword evidence="1" id="KW-0732">Signal</keyword>
<dbReference type="Gene3D" id="2.80.10.50">
    <property type="match status" value="1"/>
</dbReference>
<name>A0A139WE02_TRICA</name>
<feature type="domain" description="Ricin B lectin" evidence="2">
    <location>
        <begin position="53"/>
        <end position="185"/>
    </location>
</feature>
<feature type="chain" id="PRO_5007299768" description="Ricin B lectin domain-containing protein" evidence="1">
    <location>
        <begin position="24"/>
        <end position="191"/>
    </location>
</feature>